<dbReference type="EMBL" id="MLFR01000039">
    <property type="protein sequence ID" value="ORM66134.1"/>
    <property type="molecule type" value="Genomic_DNA"/>
</dbReference>
<reference evidence="1 2" key="1">
    <citation type="journal article" date="2017" name="Antonie Van Leeuwenhoek">
        <title>Phylogenomic resolution of the bacterial genus Pantoea and its relationship with Erwinia and Tatumella.</title>
        <authorList>
            <person name="Palmer M."/>
            <person name="Steenkamp E.T."/>
            <person name="Coetzee M.P."/>
            <person name="Chan W.Y."/>
            <person name="van Zyl E."/>
            <person name="De Maayer P."/>
            <person name="Coutinho T.A."/>
            <person name="Blom J."/>
            <person name="Smits T.H."/>
            <person name="Duffy B."/>
            <person name="Venter S.N."/>
        </authorList>
    </citation>
    <scope>NUCLEOTIDE SEQUENCE [LARGE SCALE GENOMIC DNA]</scope>
    <source>
        <strain evidence="1 2">LMG 26275</strain>
    </source>
</reference>
<sequence>MSGYQVFNSSGALVIDSDYKGTYFRDTIGYTTITDTGYYNITCLIGNSADMGYVAATPAVDGSLKWFKPNESARFFFAGQRDWATANAGTVARTRSDMPVESGYRDIYNSAGQLVWSAVMAAKIPRIIGFFDIPANFDLDNSVYSQSIGTNTYILASALAYGNIFDDGTNTGYSGIYFRFTGGVLQAQWVSKLQNTWAASLKPYGLRIPYAILPNLT</sequence>
<comment type="caution">
    <text evidence="1">The sequence shown here is derived from an EMBL/GenBank/DDBJ whole genome shotgun (WGS) entry which is preliminary data.</text>
</comment>
<dbReference type="OrthoDB" id="6504610at2"/>
<evidence type="ECO:0000313" key="1">
    <source>
        <dbReference type="EMBL" id="ORM66134.1"/>
    </source>
</evidence>
<name>A0A1X1CP46_9GAMM</name>
<protein>
    <submittedName>
        <fullName evidence="1">Uncharacterized protein</fullName>
    </submittedName>
</protein>
<accession>A0A1X1CP46</accession>
<evidence type="ECO:0000313" key="2">
    <source>
        <dbReference type="Proteomes" id="UP000193558"/>
    </source>
</evidence>
<organism evidence="1 2">
    <name type="scientific">Pantoea rwandensis</name>
    <dbReference type="NCBI Taxonomy" id="1076550"/>
    <lineage>
        <taxon>Bacteria</taxon>
        <taxon>Pseudomonadati</taxon>
        <taxon>Pseudomonadota</taxon>
        <taxon>Gammaproteobacteria</taxon>
        <taxon>Enterobacterales</taxon>
        <taxon>Erwiniaceae</taxon>
        <taxon>Pantoea</taxon>
    </lineage>
</organism>
<dbReference type="RefSeq" id="WP_084937910.1">
    <property type="nucleotide sequence ID" value="NZ_MLFR01000039.1"/>
</dbReference>
<dbReference type="AlphaFoldDB" id="A0A1X1CP46"/>
<proteinExistence type="predicted"/>
<dbReference type="Proteomes" id="UP000193558">
    <property type="component" value="Unassembled WGS sequence"/>
</dbReference>
<gene>
    <name evidence="1" type="ORF">HA51_24160</name>
</gene>